<dbReference type="AlphaFoldDB" id="A0A6J4R3H8"/>
<organism evidence="3">
    <name type="scientific">uncultured Rubrobacteraceae bacterium</name>
    <dbReference type="NCBI Taxonomy" id="349277"/>
    <lineage>
        <taxon>Bacteria</taxon>
        <taxon>Bacillati</taxon>
        <taxon>Actinomycetota</taxon>
        <taxon>Rubrobacteria</taxon>
        <taxon>Rubrobacterales</taxon>
        <taxon>Rubrobacteraceae</taxon>
        <taxon>environmental samples</taxon>
    </lineage>
</organism>
<dbReference type="InterPro" id="IPR006015">
    <property type="entry name" value="Universal_stress_UspA"/>
</dbReference>
<sequence length="413" mass="44533">MEEINREKVGMFPTKILLATDGSEEAGLAALRAVDLAVSTGSELHVVTVSSGGRNNHLQAREVIGQLRQSVEQVLEEQVRIIEEAGGAVDGTYVRVVRERRDRAILGLAAELEVGLVVVGSRGLSGTRRTLMGSVSDSIVRQAHCPVMVVRRVRDGDPAPPSKKIVLLATDGSGEAELALEMAVELANSTGSEFHIATVGRGYRSASDVTEDYETIEKAVRTLEREAQGIIYEQTKKAEEAGGTVAEAHCVIGGQPDKEIVRLAEGLDTSLIVIGSRGLSGIRRSLMGSVSDSVVRNAPCPVLVVRGEGVRRYSGTETEASADGRHLVEAEEGPSFWKSLFGPYGSSRQEKVLDYVVHRIGDGANLREVLGEEYVRRNASRNEVEEILDNPRLVEAARKALGEEFSSGKLDLR</sequence>
<evidence type="ECO:0000313" key="3">
    <source>
        <dbReference type="EMBL" id="CAA9460334.1"/>
    </source>
</evidence>
<dbReference type="CDD" id="cd23659">
    <property type="entry name" value="USP_At3g01520-like"/>
    <property type="match status" value="1"/>
</dbReference>
<dbReference type="SUPFAM" id="SSF52402">
    <property type="entry name" value="Adenine nucleotide alpha hydrolases-like"/>
    <property type="match status" value="2"/>
</dbReference>
<name>A0A6J4R3H8_9ACTN</name>
<feature type="domain" description="UspA" evidence="2">
    <location>
        <begin position="164"/>
        <end position="306"/>
    </location>
</feature>
<comment type="similarity">
    <text evidence="1">Belongs to the universal stress protein A family.</text>
</comment>
<dbReference type="EMBL" id="CADCVE010000077">
    <property type="protein sequence ID" value="CAA9460334.1"/>
    <property type="molecule type" value="Genomic_DNA"/>
</dbReference>
<dbReference type="PANTHER" id="PTHR46268">
    <property type="entry name" value="STRESS RESPONSE PROTEIN NHAX"/>
    <property type="match status" value="1"/>
</dbReference>
<dbReference type="CDD" id="cd00293">
    <property type="entry name" value="USP-like"/>
    <property type="match status" value="1"/>
</dbReference>
<dbReference type="PANTHER" id="PTHR46268:SF6">
    <property type="entry name" value="UNIVERSAL STRESS PROTEIN UP12"/>
    <property type="match status" value="1"/>
</dbReference>
<protein>
    <submittedName>
        <fullName evidence="3">Universal stress protein UspA and related nucleotide-binding proteins</fullName>
    </submittedName>
</protein>
<dbReference type="PRINTS" id="PR01438">
    <property type="entry name" value="UNVRSLSTRESS"/>
</dbReference>
<feature type="domain" description="UspA" evidence="2">
    <location>
        <begin position="15"/>
        <end position="151"/>
    </location>
</feature>
<evidence type="ECO:0000256" key="1">
    <source>
        <dbReference type="ARBA" id="ARBA00008791"/>
    </source>
</evidence>
<dbReference type="Gene3D" id="3.40.50.620">
    <property type="entry name" value="HUPs"/>
    <property type="match status" value="2"/>
</dbReference>
<reference evidence="3" key="1">
    <citation type="submission" date="2020-02" db="EMBL/GenBank/DDBJ databases">
        <authorList>
            <person name="Meier V. D."/>
        </authorList>
    </citation>
    <scope>NUCLEOTIDE SEQUENCE</scope>
    <source>
        <strain evidence="3">AVDCRST_MAG28</strain>
    </source>
</reference>
<dbReference type="Pfam" id="PF00582">
    <property type="entry name" value="Usp"/>
    <property type="match status" value="2"/>
</dbReference>
<dbReference type="InterPro" id="IPR014729">
    <property type="entry name" value="Rossmann-like_a/b/a_fold"/>
</dbReference>
<gene>
    <name evidence="3" type="ORF">AVDCRST_MAG28-3198</name>
</gene>
<dbReference type="InterPro" id="IPR006016">
    <property type="entry name" value="UspA"/>
</dbReference>
<proteinExistence type="inferred from homology"/>
<accession>A0A6J4R3H8</accession>
<evidence type="ECO:0000259" key="2">
    <source>
        <dbReference type="Pfam" id="PF00582"/>
    </source>
</evidence>